<dbReference type="Proteomes" id="UP001341840">
    <property type="component" value="Unassembled WGS sequence"/>
</dbReference>
<feature type="region of interest" description="Disordered" evidence="1">
    <location>
        <begin position="1"/>
        <end position="21"/>
    </location>
</feature>
<evidence type="ECO:0000256" key="1">
    <source>
        <dbReference type="SAM" id="MobiDB-lite"/>
    </source>
</evidence>
<evidence type="ECO:0000313" key="3">
    <source>
        <dbReference type="Proteomes" id="UP001341840"/>
    </source>
</evidence>
<proteinExistence type="predicted"/>
<comment type="caution">
    <text evidence="2">The sequence shown here is derived from an EMBL/GenBank/DDBJ whole genome shotgun (WGS) entry which is preliminary data.</text>
</comment>
<keyword evidence="3" id="KW-1185">Reference proteome</keyword>
<feature type="compositionally biased region" description="Polar residues" evidence="1">
    <location>
        <begin position="10"/>
        <end position="21"/>
    </location>
</feature>
<gene>
    <name evidence="2" type="ORF">PIB30_060998</name>
</gene>
<name>A0ABU6YLA3_9FABA</name>
<organism evidence="2 3">
    <name type="scientific">Stylosanthes scabra</name>
    <dbReference type="NCBI Taxonomy" id="79078"/>
    <lineage>
        <taxon>Eukaryota</taxon>
        <taxon>Viridiplantae</taxon>
        <taxon>Streptophyta</taxon>
        <taxon>Embryophyta</taxon>
        <taxon>Tracheophyta</taxon>
        <taxon>Spermatophyta</taxon>
        <taxon>Magnoliopsida</taxon>
        <taxon>eudicotyledons</taxon>
        <taxon>Gunneridae</taxon>
        <taxon>Pentapetalae</taxon>
        <taxon>rosids</taxon>
        <taxon>fabids</taxon>
        <taxon>Fabales</taxon>
        <taxon>Fabaceae</taxon>
        <taxon>Papilionoideae</taxon>
        <taxon>50 kb inversion clade</taxon>
        <taxon>dalbergioids sensu lato</taxon>
        <taxon>Dalbergieae</taxon>
        <taxon>Pterocarpus clade</taxon>
        <taxon>Stylosanthes</taxon>
    </lineage>
</organism>
<reference evidence="2 3" key="1">
    <citation type="journal article" date="2023" name="Plants (Basel)">
        <title>Bridging the Gap: Combining Genomics and Transcriptomics Approaches to Understand Stylosanthes scabra, an Orphan Legume from the Brazilian Caatinga.</title>
        <authorList>
            <person name="Ferreira-Neto J.R.C."/>
            <person name="da Silva M.D."/>
            <person name="Binneck E."/>
            <person name="de Melo N.F."/>
            <person name="da Silva R.H."/>
            <person name="de Melo A.L.T.M."/>
            <person name="Pandolfi V."/>
            <person name="Bustamante F.O."/>
            <person name="Brasileiro-Vidal A.C."/>
            <person name="Benko-Iseppon A.M."/>
        </authorList>
    </citation>
    <scope>NUCLEOTIDE SEQUENCE [LARGE SCALE GENOMIC DNA]</scope>
    <source>
        <tissue evidence="2">Leaves</tissue>
    </source>
</reference>
<accession>A0ABU6YLA3</accession>
<dbReference type="EMBL" id="JASCZI010242202">
    <property type="protein sequence ID" value="MED6210110.1"/>
    <property type="molecule type" value="Genomic_DNA"/>
</dbReference>
<sequence length="197" mass="21598">MARKGKEIASASTPSRALSTKNSNRGRAKLFRLIDSTIKSIMIGGMLWSVGDMFMNGSSISPRKNLISSELVCWGLEFCANVSSTEQDVVFLRGVKIPFTEDAIHRHLGIRIDLPDLGVDDAFEAVVKVYKEGNLNMTDVSRVIGREDTNWADDPAVDTIPNPLDHAILNAHASAFNKVIVANVDPKTHGMTFDMSH</sequence>
<evidence type="ECO:0000313" key="2">
    <source>
        <dbReference type="EMBL" id="MED6210110.1"/>
    </source>
</evidence>
<protein>
    <submittedName>
        <fullName evidence="2">Uncharacterized protein</fullName>
    </submittedName>
</protein>